<gene>
    <name evidence="2" type="ORF">GAK31_00245</name>
</gene>
<evidence type="ECO:0008006" key="4">
    <source>
        <dbReference type="Google" id="ProtNLM"/>
    </source>
</evidence>
<evidence type="ECO:0000256" key="1">
    <source>
        <dbReference type="SAM" id="SignalP"/>
    </source>
</evidence>
<accession>A0A7V8FJ40</accession>
<feature type="chain" id="PRO_5030818810" description="DUF2796 domain-containing protein" evidence="1">
    <location>
        <begin position="19"/>
        <end position="177"/>
    </location>
</feature>
<reference evidence="3" key="1">
    <citation type="journal article" date="2020" name="MBio">
        <title>Horizontal gene transfer to a defensive symbiont with a reduced genome amongst a multipartite beetle microbiome.</title>
        <authorList>
            <person name="Waterworth S.C."/>
            <person name="Florez L.V."/>
            <person name="Rees E.R."/>
            <person name="Hertweck C."/>
            <person name="Kaltenpoth M."/>
            <person name="Kwan J.C."/>
        </authorList>
    </citation>
    <scope>NUCLEOTIDE SEQUENCE [LARGE SCALE GENOMIC DNA]</scope>
</reference>
<dbReference type="Pfam" id="PF10986">
    <property type="entry name" value="ZrgA"/>
    <property type="match status" value="1"/>
</dbReference>
<sequence>MKLLAAFPLLLAAPLALAADIRQHAPHVHGQATVDLAIDQGTVELELQAPGIGILDYERPPASDAERAALARAERVLKDGSWITLPAAARCRLQTAQARADGFAAAPAPVAPGQHQHAGFTASLRYQCAAPAALQSLEVRLPLLFTGLHEVIVNTATATGQGRSVVTAGALHVSLAP</sequence>
<organism evidence="2 3">
    <name type="scientific">Stenotrophomonas maltophilia</name>
    <name type="common">Pseudomonas maltophilia</name>
    <name type="synonym">Xanthomonas maltophilia</name>
    <dbReference type="NCBI Taxonomy" id="40324"/>
    <lineage>
        <taxon>Bacteria</taxon>
        <taxon>Pseudomonadati</taxon>
        <taxon>Pseudomonadota</taxon>
        <taxon>Gammaproteobacteria</taxon>
        <taxon>Lysobacterales</taxon>
        <taxon>Lysobacteraceae</taxon>
        <taxon>Stenotrophomonas</taxon>
        <taxon>Stenotrophomonas maltophilia group</taxon>
    </lineage>
</organism>
<proteinExistence type="predicted"/>
<evidence type="ECO:0000313" key="3">
    <source>
        <dbReference type="Proteomes" id="UP000487117"/>
    </source>
</evidence>
<evidence type="ECO:0000313" key="2">
    <source>
        <dbReference type="EMBL" id="KAF1016986.1"/>
    </source>
</evidence>
<dbReference type="InterPro" id="IPR021253">
    <property type="entry name" value="ZrgA-like"/>
</dbReference>
<dbReference type="Proteomes" id="UP000487117">
    <property type="component" value="Unassembled WGS sequence"/>
</dbReference>
<dbReference type="AlphaFoldDB" id="A0A7V8FJ40"/>
<name>A0A7V8FJ40_STEMA</name>
<keyword evidence="1" id="KW-0732">Signal</keyword>
<protein>
    <recommendedName>
        <fullName evidence="4">DUF2796 domain-containing protein</fullName>
    </recommendedName>
</protein>
<dbReference type="EMBL" id="WNDS01000001">
    <property type="protein sequence ID" value="KAF1016986.1"/>
    <property type="molecule type" value="Genomic_DNA"/>
</dbReference>
<feature type="signal peptide" evidence="1">
    <location>
        <begin position="1"/>
        <end position="18"/>
    </location>
</feature>
<comment type="caution">
    <text evidence="2">The sequence shown here is derived from an EMBL/GenBank/DDBJ whole genome shotgun (WGS) entry which is preliminary data.</text>
</comment>